<evidence type="ECO:0000313" key="3">
    <source>
        <dbReference type="EMBL" id="GAM12259.1"/>
    </source>
</evidence>
<sequence length="252" mass="26808">MGNENKVAIITGGGSGLGQSTALRLAEEKVNIVVVDISEKGGNETVEMVKKLGVEAIFIKADVSKQEDVKKYVDQTVEQFGKIDYFFNNAGISGSGSYFLDSSIEEIEKIVGINLLGALYGVRYVAEVMLKNGGGSIVNTASSAGVIGQDSVVTYSATKHGIVGLTKSLVAEYGKDGLRVNAIAPGPTETPMVKSFYEANPAMKENAMEGIPQRRLGKPEEVAELVTFLLTSKAQYINGEVIRIDGGFTNTK</sequence>
<dbReference type="PRINTS" id="PR00080">
    <property type="entry name" value="SDRFAMILY"/>
</dbReference>
<gene>
    <name evidence="3" type="ORF">SAMD00020551_0391</name>
</gene>
<proteinExistence type="inferred from homology"/>
<organism evidence="3 4">
    <name type="scientific">Mesobacillus selenatarsenatis (strain DSM 18680 / JCM 14380 / FERM P-15431 / SF-1)</name>
    <dbReference type="NCBI Taxonomy" id="1321606"/>
    <lineage>
        <taxon>Bacteria</taxon>
        <taxon>Bacillati</taxon>
        <taxon>Bacillota</taxon>
        <taxon>Bacilli</taxon>
        <taxon>Bacillales</taxon>
        <taxon>Bacillaceae</taxon>
        <taxon>Mesobacillus</taxon>
    </lineage>
</organism>
<keyword evidence="2 3" id="KW-0560">Oxidoreductase</keyword>
<comment type="similarity">
    <text evidence="1">Belongs to the short-chain dehydrogenases/reductases (SDR) family.</text>
</comment>
<reference evidence="3 4" key="1">
    <citation type="submission" date="2013-06" db="EMBL/GenBank/DDBJ databases">
        <title>Whole genome shotgun sequence of Bacillus selenatarsenatis SF-1.</title>
        <authorList>
            <person name="Kuroda M."/>
            <person name="Sei K."/>
            <person name="Yamashita M."/>
            <person name="Ike M."/>
        </authorList>
    </citation>
    <scope>NUCLEOTIDE SEQUENCE [LARGE SCALE GENOMIC DNA]</scope>
    <source>
        <strain evidence="3 4">SF-1</strain>
    </source>
</reference>
<dbReference type="NCBIfam" id="NF005559">
    <property type="entry name" value="PRK07231.1"/>
    <property type="match status" value="1"/>
</dbReference>
<evidence type="ECO:0000256" key="2">
    <source>
        <dbReference type="ARBA" id="ARBA00023002"/>
    </source>
</evidence>
<dbReference type="Gene3D" id="3.40.50.720">
    <property type="entry name" value="NAD(P)-binding Rossmann-like Domain"/>
    <property type="match status" value="1"/>
</dbReference>
<evidence type="ECO:0000313" key="4">
    <source>
        <dbReference type="Proteomes" id="UP000031014"/>
    </source>
</evidence>
<dbReference type="RefSeq" id="WP_041964200.1">
    <property type="nucleotide sequence ID" value="NZ_BASE01000008.1"/>
</dbReference>
<dbReference type="InterPro" id="IPR002347">
    <property type="entry name" value="SDR_fam"/>
</dbReference>
<name>A0A0A8WZ42_MESS1</name>
<dbReference type="GO" id="GO:0008206">
    <property type="term" value="P:bile acid metabolic process"/>
    <property type="evidence" value="ECO:0007669"/>
    <property type="project" value="UniProtKB-ARBA"/>
</dbReference>
<dbReference type="PRINTS" id="PR00081">
    <property type="entry name" value="GDHRDH"/>
</dbReference>
<comment type="caution">
    <text evidence="3">The sequence shown here is derived from an EMBL/GenBank/DDBJ whole genome shotgun (WGS) entry which is preliminary data.</text>
</comment>
<dbReference type="Pfam" id="PF13561">
    <property type="entry name" value="adh_short_C2"/>
    <property type="match status" value="1"/>
</dbReference>
<dbReference type="OrthoDB" id="306388at2"/>
<dbReference type="SUPFAM" id="SSF51735">
    <property type="entry name" value="NAD(P)-binding Rossmann-fold domains"/>
    <property type="match status" value="1"/>
</dbReference>
<dbReference type="Proteomes" id="UP000031014">
    <property type="component" value="Unassembled WGS sequence"/>
</dbReference>
<dbReference type="GO" id="GO:0004316">
    <property type="term" value="F:3-oxoacyl-[acyl-carrier-protein] reductase (NADPH) activity"/>
    <property type="evidence" value="ECO:0007669"/>
    <property type="project" value="UniProtKB-EC"/>
</dbReference>
<dbReference type="FunFam" id="3.40.50.720:FF:000084">
    <property type="entry name" value="Short-chain dehydrogenase reductase"/>
    <property type="match status" value="1"/>
</dbReference>
<dbReference type="STRING" id="1321606.SAMD00020551_0391"/>
<protein>
    <submittedName>
        <fullName evidence="3">3-oxoacyl-[acyl-carrier protein] reductase</fullName>
        <ecNumber evidence="3">1.1.1.100</ecNumber>
    </submittedName>
</protein>
<dbReference type="EMBL" id="BASE01000008">
    <property type="protein sequence ID" value="GAM12259.1"/>
    <property type="molecule type" value="Genomic_DNA"/>
</dbReference>
<dbReference type="InterPro" id="IPR036291">
    <property type="entry name" value="NAD(P)-bd_dom_sf"/>
</dbReference>
<dbReference type="AlphaFoldDB" id="A0A0A8WZ42"/>
<evidence type="ECO:0000256" key="1">
    <source>
        <dbReference type="ARBA" id="ARBA00006484"/>
    </source>
</evidence>
<dbReference type="PANTHER" id="PTHR42760">
    <property type="entry name" value="SHORT-CHAIN DEHYDROGENASES/REDUCTASES FAMILY MEMBER"/>
    <property type="match status" value="1"/>
</dbReference>
<dbReference type="CDD" id="cd05233">
    <property type="entry name" value="SDR_c"/>
    <property type="match status" value="1"/>
</dbReference>
<keyword evidence="4" id="KW-1185">Reference proteome</keyword>
<accession>A0A0A8WZ42</accession>
<dbReference type="EC" id="1.1.1.100" evidence="3"/>